<proteinExistence type="predicted"/>
<comment type="caution">
    <text evidence="2">The sequence shown here is derived from an EMBL/GenBank/DDBJ whole genome shotgun (WGS) entry which is preliminary data.</text>
</comment>
<organism evidence="2 3">
    <name type="scientific">Polaribacter glomeratus</name>
    <dbReference type="NCBI Taxonomy" id="102"/>
    <lineage>
        <taxon>Bacteria</taxon>
        <taxon>Pseudomonadati</taxon>
        <taxon>Bacteroidota</taxon>
        <taxon>Flavobacteriia</taxon>
        <taxon>Flavobacteriales</taxon>
        <taxon>Flavobacteriaceae</taxon>
    </lineage>
</organism>
<evidence type="ECO:0000313" key="3">
    <source>
        <dbReference type="Proteomes" id="UP000239068"/>
    </source>
</evidence>
<reference evidence="2 3" key="1">
    <citation type="submission" date="2016-12" db="EMBL/GenBank/DDBJ databases">
        <title>Trade-off between light-utilization and light-protection in marine flavobacteria.</title>
        <authorList>
            <person name="Kumagai Y."/>
            <person name="Yoshizawa S."/>
            <person name="Kogure K."/>
            <person name="Iwasaki W."/>
        </authorList>
    </citation>
    <scope>NUCLEOTIDE SEQUENCE [LARGE SCALE GENOMIC DNA]</scope>
    <source>
        <strain evidence="2 3">ATCC 43844</strain>
    </source>
</reference>
<evidence type="ECO:0000313" key="2">
    <source>
        <dbReference type="EMBL" id="PQJ77271.1"/>
    </source>
</evidence>
<protein>
    <recommendedName>
        <fullName evidence="4">ABC transporter permease</fullName>
    </recommendedName>
</protein>
<gene>
    <name evidence="2" type="ORF">BTO16_15655</name>
</gene>
<evidence type="ECO:0000256" key="1">
    <source>
        <dbReference type="SAM" id="Phobius"/>
    </source>
</evidence>
<keyword evidence="1" id="KW-0812">Transmembrane</keyword>
<feature type="transmembrane region" description="Helical" evidence="1">
    <location>
        <begin position="72"/>
        <end position="88"/>
    </location>
</feature>
<keyword evidence="1" id="KW-1133">Transmembrane helix</keyword>
<keyword evidence="1" id="KW-0472">Membrane</keyword>
<sequence>MSFIQNFTAGAKIVFARLQTKLFWQNFVKVAVPFFIIVTLISLLMNSWREIFAGDFAAVAQVNFNDGKWEDFFGFKLFFSAFYALYVTNKKMK</sequence>
<dbReference type="RefSeq" id="WP_245892131.1">
    <property type="nucleotide sequence ID" value="NZ_MSCM01000002.1"/>
</dbReference>
<dbReference type="EMBL" id="MSCM01000002">
    <property type="protein sequence ID" value="PQJ77271.1"/>
    <property type="molecule type" value="Genomic_DNA"/>
</dbReference>
<keyword evidence="3" id="KW-1185">Reference proteome</keyword>
<dbReference type="AlphaFoldDB" id="A0A2S7WIX6"/>
<name>A0A2S7WIX6_9FLAO</name>
<dbReference type="Proteomes" id="UP000239068">
    <property type="component" value="Unassembled WGS sequence"/>
</dbReference>
<accession>A0A2S7WIX6</accession>
<evidence type="ECO:0008006" key="4">
    <source>
        <dbReference type="Google" id="ProtNLM"/>
    </source>
</evidence>
<feature type="transmembrane region" description="Helical" evidence="1">
    <location>
        <begin position="27"/>
        <end position="45"/>
    </location>
</feature>